<evidence type="ECO:0000313" key="3">
    <source>
        <dbReference type="Proteomes" id="UP001159428"/>
    </source>
</evidence>
<dbReference type="PANTHER" id="PTHR46791">
    <property type="entry name" value="EXPRESSED PROTEIN"/>
    <property type="match status" value="1"/>
</dbReference>
<dbReference type="AlphaFoldDB" id="A0AAU9W9N0"/>
<evidence type="ECO:0000313" key="2">
    <source>
        <dbReference type="EMBL" id="CAH3106858.1"/>
    </source>
</evidence>
<evidence type="ECO:0000259" key="1">
    <source>
        <dbReference type="Pfam" id="PF24764"/>
    </source>
</evidence>
<name>A0AAU9W9N0_9CNID</name>
<feature type="non-terminal residue" evidence="2">
    <location>
        <position position="1"/>
    </location>
</feature>
<sequence length="91" mass="11202">HGLATTREVVRHVLRAFDPERVEHRSQHRLRRRIYRCKGPNYLWHIDGYDKLKLFGFCIHGAVDGLRRLRQGCAEWWITFFKHLRFWFVLR</sequence>
<accession>A0AAU9W9N0</accession>
<dbReference type="Proteomes" id="UP001159428">
    <property type="component" value="Unassembled WGS sequence"/>
</dbReference>
<protein>
    <recommendedName>
        <fullName evidence="1">Integrase core domain-containing protein</fullName>
    </recommendedName>
</protein>
<keyword evidence="3" id="KW-1185">Reference proteome</keyword>
<proteinExistence type="predicted"/>
<dbReference type="PANTHER" id="PTHR46791:SF13">
    <property type="entry name" value="CLR5 DOMAIN-CONTAINING PROTEIN"/>
    <property type="match status" value="1"/>
</dbReference>
<dbReference type="EMBL" id="CALNXJ010000010">
    <property type="protein sequence ID" value="CAH3106858.1"/>
    <property type="molecule type" value="Genomic_DNA"/>
</dbReference>
<organism evidence="2 3">
    <name type="scientific">Pocillopora meandrina</name>
    <dbReference type="NCBI Taxonomy" id="46732"/>
    <lineage>
        <taxon>Eukaryota</taxon>
        <taxon>Metazoa</taxon>
        <taxon>Cnidaria</taxon>
        <taxon>Anthozoa</taxon>
        <taxon>Hexacorallia</taxon>
        <taxon>Scleractinia</taxon>
        <taxon>Astrocoeniina</taxon>
        <taxon>Pocilloporidae</taxon>
        <taxon>Pocillopora</taxon>
    </lineage>
</organism>
<reference evidence="2 3" key="1">
    <citation type="submission" date="2022-05" db="EMBL/GenBank/DDBJ databases">
        <authorList>
            <consortium name="Genoscope - CEA"/>
            <person name="William W."/>
        </authorList>
    </citation>
    <scope>NUCLEOTIDE SEQUENCE [LARGE SCALE GENOMIC DNA]</scope>
</reference>
<comment type="caution">
    <text evidence="2">The sequence shown here is derived from an EMBL/GenBank/DDBJ whole genome shotgun (WGS) entry which is preliminary data.</text>
</comment>
<dbReference type="InterPro" id="IPR058913">
    <property type="entry name" value="Integrase_dom_put"/>
</dbReference>
<dbReference type="Pfam" id="PF24764">
    <property type="entry name" value="rva_4"/>
    <property type="match status" value="1"/>
</dbReference>
<gene>
    <name evidence="2" type="ORF">PMEA_00001727</name>
</gene>
<feature type="domain" description="Integrase core" evidence="1">
    <location>
        <begin position="34"/>
        <end position="69"/>
    </location>
</feature>